<evidence type="ECO:0000256" key="4">
    <source>
        <dbReference type="ARBA" id="ARBA00022840"/>
    </source>
</evidence>
<gene>
    <name evidence="6" type="ORF">HMPREF9225_1565</name>
</gene>
<name>E0NN26_9FIRM</name>
<dbReference type="Gene3D" id="3.40.50.300">
    <property type="entry name" value="P-loop containing nucleotide triphosphate hydrolases"/>
    <property type="match status" value="1"/>
</dbReference>
<dbReference type="InterPro" id="IPR003439">
    <property type="entry name" value="ABC_transporter-like_ATP-bd"/>
</dbReference>
<dbReference type="RefSeq" id="WP_008902340.1">
    <property type="nucleotide sequence ID" value="NZ_GL397071.1"/>
</dbReference>
<comment type="similarity">
    <text evidence="1">Belongs to the ABC transporter superfamily.</text>
</comment>
<evidence type="ECO:0000259" key="5">
    <source>
        <dbReference type="PROSITE" id="PS50893"/>
    </source>
</evidence>
<dbReference type="Pfam" id="PF00005">
    <property type="entry name" value="ABC_tran"/>
    <property type="match status" value="1"/>
</dbReference>
<dbReference type="PANTHER" id="PTHR43335">
    <property type="entry name" value="ABC TRANSPORTER, ATP-BINDING PROTEIN"/>
    <property type="match status" value="1"/>
</dbReference>
<organism evidence="6 7">
    <name type="scientific">Peptoniphilus duerdenii ATCC BAA-1640</name>
    <dbReference type="NCBI Taxonomy" id="862517"/>
    <lineage>
        <taxon>Bacteria</taxon>
        <taxon>Bacillati</taxon>
        <taxon>Bacillota</taxon>
        <taxon>Tissierellia</taxon>
        <taxon>Tissierellales</taxon>
        <taxon>Peptoniphilaceae</taxon>
        <taxon>Peptoniphilus</taxon>
    </lineage>
</organism>
<dbReference type="EMBL" id="AEEH01000048">
    <property type="protein sequence ID" value="EFM24699.1"/>
    <property type="molecule type" value="Genomic_DNA"/>
</dbReference>
<dbReference type="OrthoDB" id="9809205at2"/>
<evidence type="ECO:0000256" key="3">
    <source>
        <dbReference type="ARBA" id="ARBA00022741"/>
    </source>
</evidence>
<dbReference type="AlphaFoldDB" id="E0NN26"/>
<evidence type="ECO:0000256" key="2">
    <source>
        <dbReference type="ARBA" id="ARBA00022448"/>
    </source>
</evidence>
<feature type="domain" description="ABC transporter" evidence="5">
    <location>
        <begin position="5"/>
        <end position="233"/>
    </location>
</feature>
<dbReference type="InterPro" id="IPR003593">
    <property type="entry name" value="AAA+_ATPase"/>
</dbReference>
<dbReference type="SUPFAM" id="SSF52540">
    <property type="entry name" value="P-loop containing nucleoside triphosphate hydrolases"/>
    <property type="match status" value="1"/>
</dbReference>
<evidence type="ECO:0000313" key="7">
    <source>
        <dbReference type="Proteomes" id="UP000003280"/>
    </source>
</evidence>
<keyword evidence="3" id="KW-0547">Nucleotide-binding</keyword>
<comment type="caution">
    <text evidence="6">The sequence shown here is derived from an EMBL/GenBank/DDBJ whole genome shotgun (WGS) entry which is preliminary data.</text>
</comment>
<sequence>MKELLKTINLTKDYKKFKLKDINISINAGDIYGLVGPNGAGKTTLLKLIANHENPSSGYIETFGREGDVSRKIGLDEMGFMIDMNSMYSYLSGYDNLVYIAKLRGLNIKDKYVEELFKFFKIDKFKKRKFKSYSTGMKQRVQLVAALLNRPKILVLDEPVNGLDPDGILELRNYLKKYAKENEAAILISSHILSELDMIATRYGFIKNGEILEEISAEDLKQKGENYTVLEFYPEDLEEGIATLEENNVLKDYKVFENNIVNIYEDVNLKEIQKILSSKEIYLKSSTKKEESLEEYYVDLMGGQNE</sequence>
<dbReference type="InterPro" id="IPR027417">
    <property type="entry name" value="P-loop_NTPase"/>
</dbReference>
<dbReference type="eggNOG" id="COG1131">
    <property type="taxonomic scope" value="Bacteria"/>
</dbReference>
<keyword evidence="7" id="KW-1185">Reference proteome</keyword>
<evidence type="ECO:0000313" key="6">
    <source>
        <dbReference type="EMBL" id="EFM24699.1"/>
    </source>
</evidence>
<keyword evidence="4 6" id="KW-0067">ATP-binding</keyword>
<proteinExistence type="inferred from homology"/>
<dbReference type="PANTHER" id="PTHR43335:SF8">
    <property type="entry name" value="ABC TRANSPORTER, ATP-BINDING PROTEIN"/>
    <property type="match status" value="1"/>
</dbReference>
<reference evidence="6 7" key="1">
    <citation type="submission" date="2010-07" db="EMBL/GenBank/DDBJ databases">
        <authorList>
            <person name="Muzny D."/>
            <person name="Qin X."/>
            <person name="Deng J."/>
            <person name="Jiang H."/>
            <person name="Liu Y."/>
            <person name="Qu J."/>
            <person name="Song X.-Z."/>
            <person name="Zhang L."/>
            <person name="Thornton R."/>
            <person name="Coyle M."/>
            <person name="Francisco L."/>
            <person name="Jackson L."/>
            <person name="Javaid M."/>
            <person name="Korchina V."/>
            <person name="Kovar C."/>
            <person name="Mata R."/>
            <person name="Mathew T."/>
            <person name="Ngo R."/>
            <person name="Nguyen L."/>
            <person name="Nguyen N."/>
            <person name="Okwuonu G."/>
            <person name="Ongeri F."/>
            <person name="Pham C."/>
            <person name="Simmons D."/>
            <person name="Wilczek-Boney K."/>
            <person name="Hale W."/>
            <person name="Jakkamsetti A."/>
            <person name="Pham P."/>
            <person name="Ruth R."/>
            <person name="San Lucas F."/>
            <person name="Warren J."/>
            <person name="Zhang J."/>
            <person name="Zhao Z."/>
            <person name="Zhou C."/>
            <person name="Zhu D."/>
            <person name="Lee S."/>
            <person name="Bess C."/>
            <person name="Blankenburg K."/>
            <person name="Forbes L."/>
            <person name="Fu Q."/>
            <person name="Gubbala S."/>
            <person name="Hirani K."/>
            <person name="Jayaseelan J.C."/>
            <person name="Lara F."/>
            <person name="Munidasa M."/>
            <person name="Palculict T."/>
            <person name="Patil S."/>
            <person name="Pu L.-L."/>
            <person name="Saada N."/>
            <person name="Tang L."/>
            <person name="Weissenberger G."/>
            <person name="Zhu Y."/>
            <person name="Hemphill L."/>
            <person name="Shang Y."/>
            <person name="Youmans B."/>
            <person name="Ayvaz T."/>
            <person name="Ross M."/>
            <person name="Santibanez J."/>
            <person name="Aqrawi P."/>
            <person name="Gross S."/>
            <person name="Joshi V."/>
            <person name="Fowler G."/>
            <person name="Nazareth L."/>
            <person name="Reid J."/>
            <person name="Worley K."/>
            <person name="Petrosino J."/>
            <person name="Highlander S."/>
            <person name="Gibbs R."/>
        </authorList>
    </citation>
    <scope>NUCLEOTIDE SEQUENCE [LARGE SCALE GENOMIC DNA]</scope>
    <source>
        <strain evidence="6 7">ATCC BAA-1640</strain>
    </source>
</reference>
<dbReference type="PROSITE" id="PS50893">
    <property type="entry name" value="ABC_TRANSPORTER_2"/>
    <property type="match status" value="1"/>
</dbReference>
<dbReference type="GO" id="GO:0005524">
    <property type="term" value="F:ATP binding"/>
    <property type="evidence" value="ECO:0007669"/>
    <property type="project" value="UniProtKB-KW"/>
</dbReference>
<dbReference type="STRING" id="862517.HMPREF9225_1565"/>
<dbReference type="Proteomes" id="UP000003280">
    <property type="component" value="Unassembled WGS sequence"/>
</dbReference>
<keyword evidence="2" id="KW-0813">Transport</keyword>
<dbReference type="GO" id="GO:0016887">
    <property type="term" value="F:ATP hydrolysis activity"/>
    <property type="evidence" value="ECO:0007669"/>
    <property type="project" value="InterPro"/>
</dbReference>
<dbReference type="SMART" id="SM00382">
    <property type="entry name" value="AAA"/>
    <property type="match status" value="1"/>
</dbReference>
<protein>
    <submittedName>
        <fullName evidence="6">ABC transporter, ATP-binding protein</fullName>
    </submittedName>
</protein>
<evidence type="ECO:0000256" key="1">
    <source>
        <dbReference type="ARBA" id="ARBA00005417"/>
    </source>
</evidence>
<dbReference type="HOGENOM" id="CLU_000604_1_2_9"/>
<accession>E0NN26</accession>